<keyword evidence="3" id="KW-0029">Amino-acid transport</keyword>
<evidence type="ECO:0000256" key="4">
    <source>
        <dbReference type="SAM" id="SignalP"/>
    </source>
</evidence>
<dbReference type="InterPro" id="IPR051010">
    <property type="entry name" value="BCAA_transport"/>
</dbReference>
<feature type="domain" description="Leucine-binding protein" evidence="5">
    <location>
        <begin position="103"/>
        <end position="213"/>
    </location>
</feature>
<dbReference type="CDD" id="cd06268">
    <property type="entry name" value="PBP1_ABC_transporter_LIVBP-like"/>
    <property type="match status" value="1"/>
</dbReference>
<evidence type="ECO:0000256" key="3">
    <source>
        <dbReference type="ARBA" id="ARBA00022970"/>
    </source>
</evidence>
<evidence type="ECO:0000259" key="5">
    <source>
        <dbReference type="Pfam" id="PF13458"/>
    </source>
</evidence>
<dbReference type="AlphaFoldDB" id="A0AAU7XBE1"/>
<evidence type="ECO:0000256" key="1">
    <source>
        <dbReference type="ARBA" id="ARBA00010062"/>
    </source>
</evidence>
<dbReference type="InterPro" id="IPR028082">
    <property type="entry name" value="Peripla_BP_I"/>
</dbReference>
<dbReference type="InterPro" id="IPR028081">
    <property type="entry name" value="Leu-bd"/>
</dbReference>
<feature type="chain" id="PRO_5043481956" evidence="4">
    <location>
        <begin position="22"/>
        <end position="398"/>
    </location>
</feature>
<sequence length="398" mass="43700">MTKANPLARVALMTAVGAAFAATSFLFGAARAEADELAVGMLWQKRPPPDIYDADPPPDDEGIAGGQLAIKDTNTTGRLIGMSFKEEEKVLEQDDDPIPPLNELLDAGIKFIITSLPSDKLLKVSDAVKGKDVVLLNAGNADDRLRQEDCRANVFHVAPSRAMLTDALAQFLVFKRWRKWMVVYGPHDGDKLYADALRNSAKKFAAKVTAEKLWEFGPDGRRTAQQEVPLFTQGLDYDVVVIADEAGEFGQYVEFHTWDPRPTAGTAGLSPVSWDPAAEQNGAVQLNNRFKKLANRKMNSLDFNAWLAVRAVTETSARLKSTDYATLRKAILSPELDLAGFKGVGFSFRDWDQQLRQPILLASAAALVSMSPQPGFLHQRSILDTLGVDKPESKCKLQ</sequence>
<dbReference type="Pfam" id="PF13458">
    <property type="entry name" value="Peripla_BP_6"/>
    <property type="match status" value="1"/>
</dbReference>
<dbReference type="PANTHER" id="PTHR30483:SF6">
    <property type="entry name" value="PERIPLASMIC BINDING PROTEIN OF ABC TRANSPORTER FOR NATURAL AMINO ACIDS"/>
    <property type="match status" value="1"/>
</dbReference>
<dbReference type="NCBIfam" id="TIGR03863">
    <property type="entry name" value="PQQ_ABC_bind"/>
    <property type="match status" value="1"/>
</dbReference>
<keyword evidence="2 4" id="KW-0732">Signal</keyword>
<feature type="signal peptide" evidence="4">
    <location>
        <begin position="1"/>
        <end position="21"/>
    </location>
</feature>
<dbReference type="SUPFAM" id="SSF53822">
    <property type="entry name" value="Periplasmic binding protein-like I"/>
    <property type="match status" value="1"/>
</dbReference>
<proteinExistence type="inferred from homology"/>
<gene>
    <name evidence="6" type="ORF">ABS361_01885</name>
</gene>
<protein>
    <submittedName>
        <fullName evidence="6">ABC transporter substrate-binding protein</fullName>
    </submittedName>
</protein>
<dbReference type="GO" id="GO:0006865">
    <property type="term" value="P:amino acid transport"/>
    <property type="evidence" value="ECO:0007669"/>
    <property type="project" value="UniProtKB-KW"/>
</dbReference>
<evidence type="ECO:0000256" key="2">
    <source>
        <dbReference type="ARBA" id="ARBA00022729"/>
    </source>
</evidence>
<dbReference type="Gene3D" id="3.40.50.2300">
    <property type="match status" value="2"/>
</dbReference>
<dbReference type="EMBL" id="CP158568">
    <property type="protein sequence ID" value="XBY45070.1"/>
    <property type="molecule type" value="Genomic_DNA"/>
</dbReference>
<comment type="similarity">
    <text evidence="1">Belongs to the leucine-binding protein family.</text>
</comment>
<evidence type="ECO:0000313" key="6">
    <source>
        <dbReference type="EMBL" id="XBY45070.1"/>
    </source>
</evidence>
<dbReference type="RefSeq" id="WP_407050163.1">
    <property type="nucleotide sequence ID" value="NZ_CP158568.1"/>
</dbReference>
<dbReference type="InterPro" id="IPR022478">
    <property type="entry name" value="ABC_transptr_sub-bd_PQQ"/>
</dbReference>
<organism evidence="6">
    <name type="scientific">Methyloraptor flagellatus</name>
    <dbReference type="NCBI Taxonomy" id="3162530"/>
    <lineage>
        <taxon>Bacteria</taxon>
        <taxon>Pseudomonadati</taxon>
        <taxon>Pseudomonadota</taxon>
        <taxon>Alphaproteobacteria</taxon>
        <taxon>Hyphomicrobiales</taxon>
        <taxon>Ancalomicrobiaceae</taxon>
        <taxon>Methyloraptor</taxon>
    </lineage>
</organism>
<dbReference type="PANTHER" id="PTHR30483">
    <property type="entry name" value="LEUCINE-SPECIFIC-BINDING PROTEIN"/>
    <property type="match status" value="1"/>
</dbReference>
<name>A0AAU7XBE1_9HYPH</name>
<dbReference type="KEGG" id="mflg:ABS361_01885"/>
<accession>A0AAU7XBE1</accession>
<reference evidence="6" key="1">
    <citation type="submission" date="2024-06" db="EMBL/GenBank/DDBJ databases">
        <title>Methylostella associata gen. nov., sp. nov., a novel Ancalomicrobiaceae-affiliated facultatively methylotrophic bacteria that feed on methanotrophs of the genus Methylococcus.</title>
        <authorList>
            <person name="Saltykova V."/>
            <person name="Danilova O.V."/>
            <person name="Oshkin I.Y."/>
            <person name="Belova S.E."/>
            <person name="Pimenov N.V."/>
            <person name="Dedysh S.N."/>
        </authorList>
    </citation>
    <scope>NUCLEOTIDE SEQUENCE</scope>
    <source>
        <strain evidence="6">S20</strain>
    </source>
</reference>
<keyword evidence="3" id="KW-0813">Transport</keyword>